<accession>A0ABY5NPQ0</accession>
<dbReference type="Pfam" id="PF18935">
    <property type="entry name" value="DUF5683"/>
    <property type="match status" value="1"/>
</dbReference>
<evidence type="ECO:0000313" key="4">
    <source>
        <dbReference type="Proteomes" id="UP001317001"/>
    </source>
</evidence>
<reference evidence="3 4" key="1">
    <citation type="submission" date="2022-08" db="EMBL/GenBank/DDBJ databases">
        <title>Myroides zhujiangensis sp. nov., a novel bacterium isolated from sediment in the Pearl River Estuary.</title>
        <authorList>
            <person name="Cui L."/>
        </authorList>
    </citation>
    <scope>NUCLEOTIDE SEQUENCE [LARGE SCALE GENOMIC DNA]</scope>
    <source>
        <strain evidence="3 4">SCSIO 72103</strain>
    </source>
</reference>
<protein>
    <submittedName>
        <fullName evidence="3">DUF5683 domain-containing protein</fullName>
    </submittedName>
</protein>
<keyword evidence="4" id="KW-1185">Reference proteome</keyword>
<feature type="domain" description="DUF5683" evidence="2">
    <location>
        <begin position="43"/>
        <end position="190"/>
    </location>
</feature>
<dbReference type="RefSeq" id="WP_257498430.1">
    <property type="nucleotide sequence ID" value="NZ_CP102382.1"/>
</dbReference>
<dbReference type="Proteomes" id="UP001317001">
    <property type="component" value="Chromosome"/>
</dbReference>
<feature type="chain" id="PRO_5046132747" evidence="1">
    <location>
        <begin position="20"/>
        <end position="190"/>
    </location>
</feature>
<sequence>MFSKFYILVSALVATCGFAQNDSLQMLRTQPQQIQLNQQAMDPLAPSKAAFYSAILPGLGQYYNKSYWKIPLVYGGLGTSMYFYLDNQKKYNRARDEYKLRLRGIDQTNNPKVGTYTEEQLLAVQRNAQRNRDLSLFITIGLYVLNIVDANVDAHLQQFNVDEDLTFKPVLEYNPLINQHHFNVNVSYRF</sequence>
<feature type="signal peptide" evidence="1">
    <location>
        <begin position="1"/>
        <end position="19"/>
    </location>
</feature>
<gene>
    <name evidence="3" type="ORF">NPX36_09140</name>
</gene>
<evidence type="ECO:0000313" key="3">
    <source>
        <dbReference type="EMBL" id="UUV20528.1"/>
    </source>
</evidence>
<keyword evidence="1" id="KW-0732">Signal</keyword>
<evidence type="ECO:0000259" key="2">
    <source>
        <dbReference type="Pfam" id="PF18935"/>
    </source>
</evidence>
<dbReference type="InterPro" id="IPR043738">
    <property type="entry name" value="DUF5683"/>
</dbReference>
<organism evidence="3 4">
    <name type="scientific">Paenimyroides aestuarii</name>
    <dbReference type="NCBI Taxonomy" id="2968490"/>
    <lineage>
        <taxon>Bacteria</taxon>
        <taxon>Pseudomonadati</taxon>
        <taxon>Bacteroidota</taxon>
        <taxon>Flavobacteriia</taxon>
        <taxon>Flavobacteriales</taxon>
        <taxon>Flavobacteriaceae</taxon>
        <taxon>Paenimyroides</taxon>
    </lineage>
</organism>
<evidence type="ECO:0000256" key="1">
    <source>
        <dbReference type="SAM" id="SignalP"/>
    </source>
</evidence>
<name>A0ABY5NPQ0_9FLAO</name>
<proteinExistence type="predicted"/>
<dbReference type="EMBL" id="CP102382">
    <property type="protein sequence ID" value="UUV20528.1"/>
    <property type="molecule type" value="Genomic_DNA"/>
</dbReference>